<sequence length="105" mass="11871">MSDLRPHEVLAEIATRDLVLAAQLRGLKADFRDDRRVLDLLDGLIGALGSHEAYARNWADRFAPRSHSESREAIAVPLRPSSPGEDTRAWKAGQIREMLRNRGQW</sequence>
<name>A0A919J9W9_9ACTN</name>
<keyword evidence="2" id="KW-1185">Reference proteome</keyword>
<dbReference type="Proteomes" id="UP000598174">
    <property type="component" value="Unassembled WGS sequence"/>
</dbReference>
<organism evidence="1 2">
    <name type="scientific">Paractinoplanes ferrugineus</name>
    <dbReference type="NCBI Taxonomy" id="113564"/>
    <lineage>
        <taxon>Bacteria</taxon>
        <taxon>Bacillati</taxon>
        <taxon>Actinomycetota</taxon>
        <taxon>Actinomycetes</taxon>
        <taxon>Micromonosporales</taxon>
        <taxon>Micromonosporaceae</taxon>
        <taxon>Paractinoplanes</taxon>
    </lineage>
</organism>
<protein>
    <submittedName>
        <fullName evidence="1">Uncharacterized protein</fullName>
    </submittedName>
</protein>
<accession>A0A919J9W9</accession>
<proteinExistence type="predicted"/>
<evidence type="ECO:0000313" key="1">
    <source>
        <dbReference type="EMBL" id="GIE16838.1"/>
    </source>
</evidence>
<comment type="caution">
    <text evidence="1">The sequence shown here is derived from an EMBL/GenBank/DDBJ whole genome shotgun (WGS) entry which is preliminary data.</text>
</comment>
<evidence type="ECO:0000313" key="2">
    <source>
        <dbReference type="Proteomes" id="UP000598174"/>
    </source>
</evidence>
<dbReference type="AlphaFoldDB" id="A0A919J9W9"/>
<dbReference type="EMBL" id="BOMM01000103">
    <property type="protein sequence ID" value="GIE16838.1"/>
    <property type="molecule type" value="Genomic_DNA"/>
</dbReference>
<dbReference type="RefSeq" id="WP_203823161.1">
    <property type="nucleotide sequence ID" value="NZ_BAAABP010000003.1"/>
</dbReference>
<gene>
    <name evidence="1" type="ORF">Afe05nite_86780</name>
</gene>
<reference evidence="1" key="1">
    <citation type="submission" date="2021-01" db="EMBL/GenBank/DDBJ databases">
        <title>Whole genome shotgun sequence of Actinoplanes ferrugineus NBRC 15555.</title>
        <authorList>
            <person name="Komaki H."/>
            <person name="Tamura T."/>
        </authorList>
    </citation>
    <scope>NUCLEOTIDE SEQUENCE</scope>
    <source>
        <strain evidence="1">NBRC 15555</strain>
    </source>
</reference>